<dbReference type="GO" id="GO:0005634">
    <property type="term" value="C:nucleus"/>
    <property type="evidence" value="ECO:0007669"/>
    <property type="project" value="TreeGrafter"/>
</dbReference>
<evidence type="ECO:0000313" key="3">
    <source>
        <dbReference type="EMBL" id="SYW74871.1"/>
    </source>
</evidence>
<dbReference type="Proteomes" id="UP000658997">
    <property type="component" value="Unassembled WGS sequence"/>
</dbReference>
<name>A0A1K0GSZ1_9BASI</name>
<keyword evidence="5" id="KW-1185">Reference proteome</keyword>
<dbReference type="GO" id="GO:0030686">
    <property type="term" value="C:90S preribosome"/>
    <property type="evidence" value="ECO:0007669"/>
    <property type="project" value="TreeGrafter"/>
</dbReference>
<reference evidence="3" key="3">
    <citation type="submission" date="2018-08" db="EMBL/GenBank/DDBJ databases">
        <authorList>
            <person name="Guldener U."/>
        </authorList>
    </citation>
    <scope>NUCLEOTIDE SEQUENCE</scope>
    <source>
        <strain evidence="3">UB2</strain>
    </source>
</reference>
<feature type="region of interest" description="Disordered" evidence="1">
    <location>
        <begin position="204"/>
        <end position="245"/>
    </location>
</feature>
<dbReference type="PANTHER" id="PTHR24030:SF0">
    <property type="entry name" value="PROTEIN CMSS1"/>
    <property type="match status" value="1"/>
</dbReference>
<dbReference type="EMBL" id="ULHB01000003">
    <property type="protein sequence ID" value="SYW74871.1"/>
    <property type="molecule type" value="Genomic_DNA"/>
</dbReference>
<organism evidence="2 4">
    <name type="scientific">Ustilago bromivora</name>
    <dbReference type="NCBI Taxonomy" id="307758"/>
    <lineage>
        <taxon>Eukaryota</taxon>
        <taxon>Fungi</taxon>
        <taxon>Dikarya</taxon>
        <taxon>Basidiomycota</taxon>
        <taxon>Ustilaginomycotina</taxon>
        <taxon>Ustilaginomycetes</taxon>
        <taxon>Ustilaginales</taxon>
        <taxon>Ustilaginaceae</taxon>
        <taxon>Ustilago</taxon>
    </lineage>
</organism>
<dbReference type="PANTHER" id="PTHR24030">
    <property type="entry name" value="PROTEIN CMSS1"/>
    <property type="match status" value="1"/>
</dbReference>
<feature type="compositionally biased region" description="Basic and acidic residues" evidence="1">
    <location>
        <begin position="55"/>
        <end position="75"/>
    </location>
</feature>
<dbReference type="AlphaFoldDB" id="A0A1K0GSZ1"/>
<reference evidence="4" key="2">
    <citation type="submission" date="2016-04" db="EMBL/GenBank/DDBJ databases">
        <authorList>
            <person name="Guldener U."/>
            <person name="Guldener U."/>
        </authorList>
    </citation>
    <scope>NUCLEOTIDE SEQUENCE [LARGE SCALE GENOMIC DNA]</scope>
    <source>
        <strain evidence="4">UB2112</strain>
    </source>
</reference>
<reference evidence="2" key="1">
    <citation type="submission" date="2016-04" db="EMBL/GenBank/DDBJ databases">
        <authorList>
            <person name="Evans L.H."/>
            <person name="Alamgir A."/>
            <person name="Owens N."/>
            <person name="Weber N.D."/>
            <person name="Virtaneva K."/>
            <person name="Barbian K."/>
            <person name="Babar A."/>
            <person name="Rosenke K."/>
        </authorList>
    </citation>
    <scope>NUCLEOTIDE SEQUENCE</scope>
    <source>
        <strain evidence="2">UB2112</strain>
    </source>
</reference>
<dbReference type="Pfam" id="PF14617">
    <property type="entry name" value="CMS1"/>
    <property type="match status" value="2"/>
</dbReference>
<evidence type="ECO:0000313" key="4">
    <source>
        <dbReference type="Proteomes" id="UP000179920"/>
    </source>
</evidence>
<protein>
    <recommendedName>
        <fullName evidence="6">Protein cms1</fullName>
    </recommendedName>
</protein>
<evidence type="ECO:0000256" key="1">
    <source>
        <dbReference type="SAM" id="MobiDB-lite"/>
    </source>
</evidence>
<accession>A0A1K0GSZ1</accession>
<dbReference type="Proteomes" id="UP000179920">
    <property type="component" value="Chromosome X"/>
</dbReference>
<evidence type="ECO:0000313" key="2">
    <source>
        <dbReference type="EMBL" id="SAM83424.1"/>
    </source>
</evidence>
<evidence type="ECO:0008006" key="6">
    <source>
        <dbReference type="Google" id="ProtNLM"/>
    </source>
</evidence>
<dbReference type="InterPro" id="IPR032704">
    <property type="entry name" value="Cms1"/>
</dbReference>
<evidence type="ECO:0000313" key="5">
    <source>
        <dbReference type="Proteomes" id="UP000658997"/>
    </source>
</evidence>
<feature type="region of interest" description="Disordered" evidence="1">
    <location>
        <begin position="1"/>
        <end position="84"/>
    </location>
</feature>
<proteinExistence type="predicted"/>
<dbReference type="EMBL" id="LT558126">
    <property type="protein sequence ID" value="SAM83424.1"/>
    <property type="molecule type" value="Genomic_DNA"/>
</dbReference>
<feature type="compositionally biased region" description="Acidic residues" evidence="1">
    <location>
        <begin position="1"/>
        <end position="15"/>
    </location>
</feature>
<gene>
    <name evidence="3" type="ORF">UBRO2_00281</name>
    <name evidence="2" type="ORF">UBRO_05450</name>
</gene>
<sequence length="360" mass="38695">MADTLEENYLLDENDAGSVVGSDDGAVSIQDEPEHSNNDTAEGSAPAPPQPSAQEIKDEAARKEDKKSKRKEKDKARKQKRAALSADFAQGVGSVATQPPDMQADYITTKQTASFAKLSELELEELRLRESMLLDTTAFDQPRTLDTLATFVRKCIPSVAKSINDAQDPTLSQPGRPALIMLTGNAQRAADLARNLRALGPQLPALAEGGDDDQSALGSSKRRKLGNGKAQGKDDKGAAAAGKKGAAATSKDSRALLGGFSVAKLFARHFKLKEHEAWLKEHTAPLAAGTPQRVAALIASGSLRLDSLQAILIDQTWVDAKQRSVFDSFETRDELMKLLALDAVMSSFKRSKSPTKLVLF</sequence>
<dbReference type="OrthoDB" id="1929311at2759"/>